<dbReference type="InterPro" id="IPR012910">
    <property type="entry name" value="Plug_dom"/>
</dbReference>
<evidence type="ECO:0000256" key="8">
    <source>
        <dbReference type="ARBA" id="ARBA00023136"/>
    </source>
</evidence>
<keyword evidence="7 12" id="KW-0798">TonB box</keyword>
<comment type="similarity">
    <text evidence="2 11 12">Belongs to the TonB-dependent receptor family.</text>
</comment>
<evidence type="ECO:0000259" key="14">
    <source>
        <dbReference type="Pfam" id="PF07715"/>
    </source>
</evidence>
<evidence type="ECO:0000256" key="4">
    <source>
        <dbReference type="ARBA" id="ARBA00022452"/>
    </source>
</evidence>
<accession>A0A3M6Q0B6</accession>
<feature type="domain" description="TonB-dependent receptor plug" evidence="14">
    <location>
        <begin position="87"/>
        <end position="186"/>
    </location>
</feature>
<dbReference type="GO" id="GO:0015344">
    <property type="term" value="F:siderophore uptake transmembrane transporter activity"/>
    <property type="evidence" value="ECO:0007669"/>
    <property type="project" value="TreeGrafter"/>
</dbReference>
<dbReference type="InterPro" id="IPR000531">
    <property type="entry name" value="Beta-barrel_TonB"/>
</dbReference>
<feature type="domain" description="TonB-dependent receptor-like beta-barrel" evidence="13">
    <location>
        <begin position="279"/>
        <end position="747"/>
    </location>
</feature>
<dbReference type="InterPro" id="IPR010949">
    <property type="entry name" value="TonB_Hb/transfer/lactofer_rcpt"/>
</dbReference>
<dbReference type="GO" id="GO:0044718">
    <property type="term" value="P:siderophore transmembrane transport"/>
    <property type="evidence" value="ECO:0007669"/>
    <property type="project" value="TreeGrafter"/>
</dbReference>
<dbReference type="Proteomes" id="UP000267521">
    <property type="component" value="Unassembled WGS sequence"/>
</dbReference>
<dbReference type="Gene3D" id="2.40.170.20">
    <property type="entry name" value="TonB-dependent receptor, beta-barrel domain"/>
    <property type="match status" value="1"/>
</dbReference>
<keyword evidence="10 11" id="KW-0998">Cell outer membrane</keyword>
<evidence type="ECO:0000256" key="12">
    <source>
        <dbReference type="RuleBase" id="RU003357"/>
    </source>
</evidence>
<dbReference type="GO" id="GO:0009279">
    <property type="term" value="C:cell outer membrane"/>
    <property type="evidence" value="ECO:0007669"/>
    <property type="project" value="UniProtKB-SubCell"/>
</dbReference>
<name>A0A3M6Q8M3_9BURK</name>
<keyword evidence="4 11" id="KW-1134">Transmembrane beta strand</keyword>
<evidence type="ECO:0000256" key="1">
    <source>
        <dbReference type="ARBA" id="ARBA00004571"/>
    </source>
</evidence>
<evidence type="ECO:0000256" key="2">
    <source>
        <dbReference type="ARBA" id="ARBA00009810"/>
    </source>
</evidence>
<accession>A0A3M6Q8M3</accession>
<comment type="subcellular location">
    <subcellularLocation>
        <location evidence="1 11">Cell outer membrane</location>
        <topology evidence="1 11">Multi-pass membrane protein</topology>
    </subcellularLocation>
</comment>
<dbReference type="Pfam" id="PF07715">
    <property type="entry name" value="Plug"/>
    <property type="match status" value="1"/>
</dbReference>
<dbReference type="EMBL" id="RDQM01000006">
    <property type="protein sequence ID" value="RMW98811.1"/>
    <property type="molecule type" value="Genomic_DNA"/>
</dbReference>
<dbReference type="AlphaFoldDB" id="A0A3M6Q8M3"/>
<dbReference type="InterPro" id="IPR036942">
    <property type="entry name" value="Beta-barrel_TonB_sf"/>
</dbReference>
<dbReference type="Proteomes" id="UP000267035">
    <property type="component" value="Unassembled WGS sequence"/>
</dbReference>
<dbReference type="InterPro" id="IPR039426">
    <property type="entry name" value="TonB-dep_rcpt-like"/>
</dbReference>
<dbReference type="InterPro" id="IPR037066">
    <property type="entry name" value="Plug_dom_sf"/>
</dbReference>
<protein>
    <submittedName>
        <fullName evidence="16">TonB-dependent hemoglobin/transferrin/lactoferrin family receptor</fullName>
    </submittedName>
</protein>
<dbReference type="PANTHER" id="PTHR30069">
    <property type="entry name" value="TONB-DEPENDENT OUTER MEMBRANE RECEPTOR"/>
    <property type="match status" value="1"/>
</dbReference>
<evidence type="ECO:0000256" key="10">
    <source>
        <dbReference type="ARBA" id="ARBA00023237"/>
    </source>
</evidence>
<sequence length="790" mass="86883">MQKALAPSGWAVGKVLVWVAVLGSHPAWAQQSVMQARGVAQVGQAPQQERLLSLPQVQVTAWPQLETGSVVQLHRDGSGQGGTLADVVRYQPLAELPNALAGAGRGHSRYDRGGSAGYNIRGLEGNRVGLDVDGVEMPEAVEHSGWSGSRAKGTFSMGRDFMDPELYSSVSIQAGAAGGQRGGIGGAVSFQAKSPEDYLRHGQKRYADVKTGYAGSSDTWTGSATGAVRMGDFSGLLAYSRRHGHPDKNHDSQALRSEPQSYRSNALLLKGQWQGGPQHKLVLSGDFYRRSNQAQSTQWNNDATKITGHSTQQAETERDTLQLTHHWTPAAGGWADYVQTRLYHQRTLMDDATHTVAPAGLGVWETSRNSNRLIGFASKMEKELGRHRWSLGVSASRNANEHAMVSSQPFSNRNPSAMQRPYPDNTTTRWSAYVEDAIGLHLGERRLVITPSLRVDGVKSQIHNLHNMVSPSLRQAEIEGIYGSTPGNTIVSPGLSLAYYLQPQLVAYAQLKRSGRAPTSSERYGMWRSGIDLCRCIMVGDPKLKAETSQALDLGLKGEPTEGVNLHGALFYTQYKNFIGFTRYERATHPQMFIGTPDRLNAIFRSENRDRAHIYGLELSTRLDWGTWVPAAKGLYSHLALGYSQGKAKSSYAGDKYVALDTIQPAKAIAALGYDAPNKRWGLNLTGTFVRGKRAVATNRDNYRNKGAALEDAKTELLRVPGFARFDLGAYWQLNRHMRLEAGIQNLGGKRYWNYSNVRHLRADSALDQRQWQLSSQPGRSYSLYLTAAF</sequence>
<dbReference type="SUPFAM" id="SSF56935">
    <property type="entry name" value="Porins"/>
    <property type="match status" value="1"/>
</dbReference>
<evidence type="ECO:0000313" key="16">
    <source>
        <dbReference type="EMBL" id="RMW98811.1"/>
    </source>
</evidence>
<evidence type="ECO:0000256" key="7">
    <source>
        <dbReference type="ARBA" id="ARBA00023077"/>
    </source>
</evidence>
<evidence type="ECO:0000313" key="18">
    <source>
        <dbReference type="Proteomes" id="UP000267521"/>
    </source>
</evidence>
<keyword evidence="17" id="KW-1185">Reference proteome</keyword>
<dbReference type="EMBL" id="RDQL01000019">
    <property type="protein sequence ID" value="RMW96709.1"/>
    <property type="molecule type" value="Genomic_DNA"/>
</dbReference>
<evidence type="ECO:0000256" key="3">
    <source>
        <dbReference type="ARBA" id="ARBA00022448"/>
    </source>
</evidence>
<evidence type="ECO:0000259" key="13">
    <source>
        <dbReference type="Pfam" id="PF00593"/>
    </source>
</evidence>
<organism evidence="16 18">
    <name type="scientific">Allofranklinella schreckenbergeri</name>
    <dbReference type="NCBI Taxonomy" id="1076744"/>
    <lineage>
        <taxon>Bacteria</taxon>
        <taxon>Pseudomonadati</taxon>
        <taxon>Pseudomonadota</taxon>
        <taxon>Betaproteobacteria</taxon>
        <taxon>Burkholderiales</taxon>
        <taxon>Comamonadaceae</taxon>
        <taxon>Allofranklinella</taxon>
    </lineage>
</organism>
<evidence type="ECO:0000256" key="5">
    <source>
        <dbReference type="ARBA" id="ARBA00022692"/>
    </source>
</evidence>
<proteinExistence type="inferred from homology"/>
<dbReference type="PANTHER" id="PTHR30069:SF29">
    <property type="entry name" value="HEMOGLOBIN AND HEMOGLOBIN-HAPTOGLOBIN-BINDING PROTEIN 1-RELATED"/>
    <property type="match status" value="1"/>
</dbReference>
<reference evidence="17 18" key="1">
    <citation type="submission" date="2018-10" db="EMBL/GenBank/DDBJ databases">
        <title>Comamonadaceae CDC group NO-1 genome sequencing and assembly.</title>
        <authorList>
            <person name="Bernier A.-M."/>
            <person name="Bernard K."/>
        </authorList>
    </citation>
    <scope>NUCLEOTIDE SEQUENCE [LARGE SCALE GENOMIC DNA]</scope>
    <source>
        <strain evidence="15 17">NML161473</strain>
        <strain evidence="16 18">NML970147</strain>
    </source>
</reference>
<evidence type="ECO:0000256" key="11">
    <source>
        <dbReference type="PROSITE-ProRule" id="PRU01360"/>
    </source>
</evidence>
<comment type="caution">
    <text evidence="16">The sequence shown here is derived from an EMBL/GenBank/DDBJ whole genome shotgun (WGS) entry which is preliminary data.</text>
</comment>
<keyword evidence="6" id="KW-0732">Signal</keyword>
<evidence type="ECO:0000256" key="9">
    <source>
        <dbReference type="ARBA" id="ARBA00023170"/>
    </source>
</evidence>
<dbReference type="PROSITE" id="PS52016">
    <property type="entry name" value="TONB_DEPENDENT_REC_3"/>
    <property type="match status" value="1"/>
</dbReference>
<dbReference type="NCBIfam" id="TIGR01786">
    <property type="entry name" value="TonB-hemlactrns"/>
    <property type="match status" value="1"/>
</dbReference>
<dbReference type="Pfam" id="PF00593">
    <property type="entry name" value="TonB_dep_Rec_b-barrel"/>
    <property type="match status" value="1"/>
</dbReference>
<keyword evidence="8 11" id="KW-0472">Membrane</keyword>
<evidence type="ECO:0000256" key="6">
    <source>
        <dbReference type="ARBA" id="ARBA00022729"/>
    </source>
</evidence>
<keyword evidence="3 11" id="KW-0813">Transport</keyword>
<keyword evidence="9 16" id="KW-0675">Receptor</keyword>
<keyword evidence="5 11" id="KW-0812">Transmembrane</keyword>
<gene>
    <name evidence="15" type="ORF">EBQ25_11000</name>
    <name evidence="16" type="ORF">EBQ26_05675</name>
</gene>
<evidence type="ECO:0000313" key="15">
    <source>
        <dbReference type="EMBL" id="RMW96709.1"/>
    </source>
</evidence>
<evidence type="ECO:0000313" key="17">
    <source>
        <dbReference type="Proteomes" id="UP000267035"/>
    </source>
</evidence>
<dbReference type="Gene3D" id="2.170.130.10">
    <property type="entry name" value="TonB-dependent receptor, plug domain"/>
    <property type="match status" value="1"/>
</dbReference>